<dbReference type="InterPro" id="IPR013083">
    <property type="entry name" value="Znf_RING/FYVE/PHD"/>
</dbReference>
<dbReference type="GO" id="GO:0008270">
    <property type="term" value="F:zinc ion binding"/>
    <property type="evidence" value="ECO:0007669"/>
    <property type="project" value="UniProtKB-KW"/>
</dbReference>
<evidence type="ECO:0000256" key="3">
    <source>
        <dbReference type="ARBA" id="ARBA00022833"/>
    </source>
</evidence>
<evidence type="ECO:0000256" key="2">
    <source>
        <dbReference type="ARBA" id="ARBA00022771"/>
    </source>
</evidence>
<accession>A0A9P4PRW7</accession>
<reference evidence="6" key="1">
    <citation type="journal article" date="2020" name="Stud. Mycol.">
        <title>101 Dothideomycetes genomes: a test case for predicting lifestyles and emergence of pathogens.</title>
        <authorList>
            <person name="Haridas S."/>
            <person name="Albert R."/>
            <person name="Binder M."/>
            <person name="Bloem J."/>
            <person name="Labutti K."/>
            <person name="Salamov A."/>
            <person name="Andreopoulos B."/>
            <person name="Baker S."/>
            <person name="Barry K."/>
            <person name="Bills G."/>
            <person name="Bluhm B."/>
            <person name="Cannon C."/>
            <person name="Castanera R."/>
            <person name="Culley D."/>
            <person name="Daum C."/>
            <person name="Ezra D."/>
            <person name="Gonzalez J."/>
            <person name="Henrissat B."/>
            <person name="Kuo A."/>
            <person name="Liang C."/>
            <person name="Lipzen A."/>
            <person name="Lutzoni F."/>
            <person name="Magnuson J."/>
            <person name="Mondo S."/>
            <person name="Nolan M."/>
            <person name="Ohm R."/>
            <person name="Pangilinan J."/>
            <person name="Park H.-J."/>
            <person name="Ramirez L."/>
            <person name="Alfaro M."/>
            <person name="Sun H."/>
            <person name="Tritt A."/>
            <person name="Yoshinaga Y."/>
            <person name="Zwiers L.-H."/>
            <person name="Turgeon B."/>
            <person name="Goodwin S."/>
            <person name="Spatafora J."/>
            <person name="Crous P."/>
            <person name="Grigoriev I."/>
        </authorList>
    </citation>
    <scope>NUCLEOTIDE SEQUENCE</scope>
    <source>
        <strain evidence="6">CBS 690.94</strain>
    </source>
</reference>
<evidence type="ECO:0000313" key="6">
    <source>
        <dbReference type="EMBL" id="KAF2449130.1"/>
    </source>
</evidence>
<gene>
    <name evidence="6" type="ORF">P171DRAFT_427408</name>
</gene>
<dbReference type="SMART" id="SM00184">
    <property type="entry name" value="RING"/>
    <property type="match status" value="1"/>
</dbReference>
<dbReference type="OrthoDB" id="8062037at2759"/>
<organism evidence="6 7">
    <name type="scientific">Karstenula rhodostoma CBS 690.94</name>
    <dbReference type="NCBI Taxonomy" id="1392251"/>
    <lineage>
        <taxon>Eukaryota</taxon>
        <taxon>Fungi</taxon>
        <taxon>Dikarya</taxon>
        <taxon>Ascomycota</taxon>
        <taxon>Pezizomycotina</taxon>
        <taxon>Dothideomycetes</taxon>
        <taxon>Pleosporomycetidae</taxon>
        <taxon>Pleosporales</taxon>
        <taxon>Massarineae</taxon>
        <taxon>Didymosphaeriaceae</taxon>
        <taxon>Karstenula</taxon>
    </lineage>
</organism>
<dbReference type="Proteomes" id="UP000799764">
    <property type="component" value="Unassembled WGS sequence"/>
</dbReference>
<name>A0A9P4PRW7_9PLEO</name>
<dbReference type="Pfam" id="PF13445">
    <property type="entry name" value="zf-RING_UBOX"/>
    <property type="match status" value="1"/>
</dbReference>
<dbReference type="EMBL" id="MU001494">
    <property type="protein sequence ID" value="KAF2449130.1"/>
    <property type="molecule type" value="Genomic_DNA"/>
</dbReference>
<comment type="caution">
    <text evidence="6">The sequence shown here is derived from an EMBL/GenBank/DDBJ whole genome shotgun (WGS) entry which is preliminary data.</text>
</comment>
<keyword evidence="3" id="KW-0862">Zinc</keyword>
<dbReference type="AlphaFoldDB" id="A0A9P4PRW7"/>
<protein>
    <recommendedName>
        <fullName evidence="5">RING-type domain-containing protein</fullName>
    </recommendedName>
</protein>
<dbReference type="InterPro" id="IPR027370">
    <property type="entry name" value="Znf-RING_euk"/>
</dbReference>
<sequence length="509" mass="58537">MPHINPYFAISTRLSNTTRTVLFEQSAQIKMPPQNSNHRTPRRVSYGPLARRALIDPDDKAYNRVIRLEGQIATLVQIHRFLWRYKVCNRDYTIETDTFADAILAESYAENAAHHSRATFIKDDATFEELKAKRKRQMTDAFLDAGRMVYFDMIEELIDRFLNQGVDLAYEGYNLGSFVGMIKRGYLRWLPRKEREREGLWAKIWWLRRLQEILEDEKLSLSEALVKGWQWFVDPEQWPTTSSGRPEYADMWKQLEAERKRTFLDDFAIDEEKLDAWMSGVSTQGFCCKNVAEEEGEGLQHEFRAAGADFTSELNVPKLAEEALEDGSTCSICGEGYSLENRGTERSHVPVRITPCGHVFGWRCLVTPMENHTGDGRCATCNVRMCGCTSPQDVIDGCDKFLGWLQPPTQLDNTTGPDSYLSRLMLIFKPADEIRRRLRYWVPHASSIAADLSKMGDLGMYQARERLAAVVKKDVSRYRDVVMKQTQATAQRLWLEFLGNVLPQWPAVA</sequence>
<evidence type="ECO:0000256" key="4">
    <source>
        <dbReference type="PROSITE-ProRule" id="PRU00175"/>
    </source>
</evidence>
<evidence type="ECO:0000313" key="7">
    <source>
        <dbReference type="Proteomes" id="UP000799764"/>
    </source>
</evidence>
<keyword evidence="2 4" id="KW-0863">Zinc-finger</keyword>
<dbReference type="SUPFAM" id="SSF57850">
    <property type="entry name" value="RING/U-box"/>
    <property type="match status" value="1"/>
</dbReference>
<keyword evidence="1" id="KW-0479">Metal-binding</keyword>
<feature type="domain" description="RING-type" evidence="5">
    <location>
        <begin position="330"/>
        <end position="382"/>
    </location>
</feature>
<dbReference type="PROSITE" id="PS50089">
    <property type="entry name" value="ZF_RING_2"/>
    <property type="match status" value="1"/>
</dbReference>
<dbReference type="InterPro" id="IPR001841">
    <property type="entry name" value="Znf_RING"/>
</dbReference>
<keyword evidence="7" id="KW-1185">Reference proteome</keyword>
<evidence type="ECO:0000259" key="5">
    <source>
        <dbReference type="PROSITE" id="PS50089"/>
    </source>
</evidence>
<dbReference type="Gene3D" id="3.30.40.10">
    <property type="entry name" value="Zinc/RING finger domain, C3HC4 (zinc finger)"/>
    <property type="match status" value="1"/>
</dbReference>
<evidence type="ECO:0000256" key="1">
    <source>
        <dbReference type="ARBA" id="ARBA00022723"/>
    </source>
</evidence>
<proteinExistence type="predicted"/>